<comment type="caution">
    <text evidence="1">The sequence shown here is derived from an EMBL/GenBank/DDBJ whole genome shotgun (WGS) entry which is preliminary data.</text>
</comment>
<evidence type="ECO:0000313" key="1">
    <source>
        <dbReference type="EMBL" id="CAG8754828.1"/>
    </source>
</evidence>
<dbReference type="EMBL" id="CAJVQC010033773">
    <property type="protein sequence ID" value="CAG8754828.1"/>
    <property type="molecule type" value="Genomic_DNA"/>
</dbReference>
<reference evidence="1" key="1">
    <citation type="submission" date="2021-06" db="EMBL/GenBank/DDBJ databases">
        <authorList>
            <person name="Kallberg Y."/>
            <person name="Tangrot J."/>
            <person name="Rosling A."/>
        </authorList>
    </citation>
    <scope>NUCLEOTIDE SEQUENCE</scope>
    <source>
        <strain evidence="1">MA461A</strain>
    </source>
</reference>
<feature type="non-terminal residue" evidence="1">
    <location>
        <position position="1"/>
    </location>
</feature>
<sequence>IKKCNQLSCNICQPVRLPDNIFNSLDWLPDPIPSKNDWNYSCGSPFVPENHILYDEVFIREKISCETPIELAYYSCRKLNINSNICYWCGYNNELAEPPESLKSKYKSLFPCCILCQNAGKEFFVCHEIKTHKKDS</sequence>
<dbReference type="Proteomes" id="UP000789920">
    <property type="component" value="Unassembled WGS sequence"/>
</dbReference>
<evidence type="ECO:0000313" key="2">
    <source>
        <dbReference type="Proteomes" id="UP000789920"/>
    </source>
</evidence>
<organism evidence="1 2">
    <name type="scientific">Racocetra persica</name>
    <dbReference type="NCBI Taxonomy" id="160502"/>
    <lineage>
        <taxon>Eukaryota</taxon>
        <taxon>Fungi</taxon>
        <taxon>Fungi incertae sedis</taxon>
        <taxon>Mucoromycota</taxon>
        <taxon>Glomeromycotina</taxon>
        <taxon>Glomeromycetes</taxon>
        <taxon>Diversisporales</taxon>
        <taxon>Gigasporaceae</taxon>
        <taxon>Racocetra</taxon>
    </lineage>
</organism>
<protein>
    <submittedName>
        <fullName evidence="1">6128_t:CDS:1</fullName>
    </submittedName>
</protein>
<proteinExistence type="predicted"/>
<keyword evidence="2" id="KW-1185">Reference proteome</keyword>
<name>A0ACA9QJA2_9GLOM</name>
<accession>A0ACA9QJA2</accession>
<gene>
    <name evidence="1" type="ORF">RPERSI_LOCUS14568</name>
</gene>